<reference evidence="2 3" key="1">
    <citation type="journal article" date="2013" name="Genome Announc.">
        <title>Genome Sequence of the Polycyclic Aromatic Hydrocarbon-Degrading Bacterium Strain Marinobacter nanhaiticus D15-8WT.</title>
        <authorList>
            <person name="Cui Z."/>
            <person name="Gao W."/>
            <person name="Li Q."/>
            <person name="Xu G."/>
            <person name="Zheng L."/>
        </authorList>
    </citation>
    <scope>NUCLEOTIDE SEQUENCE [LARGE SCALE GENOMIC DNA]</scope>
    <source>
        <strain evidence="2 3">D15-8W</strain>
    </source>
</reference>
<dbReference type="OrthoDB" id="6080400at2"/>
<gene>
    <name evidence="2" type="ORF">J057_10536</name>
</gene>
<dbReference type="SUPFAM" id="SSF56925">
    <property type="entry name" value="OMPA-like"/>
    <property type="match status" value="1"/>
</dbReference>
<protein>
    <recommendedName>
        <fullName evidence="1">Solitary outer membrane autotransporter-like beta-barrel domain-containing protein</fullName>
    </recommendedName>
</protein>
<organism evidence="2 3">
    <name type="scientific">Marinobacter nanhaiticus D15-8W</name>
    <dbReference type="NCBI Taxonomy" id="626887"/>
    <lineage>
        <taxon>Bacteria</taxon>
        <taxon>Pseudomonadati</taxon>
        <taxon>Pseudomonadota</taxon>
        <taxon>Gammaproteobacteria</taxon>
        <taxon>Pseudomonadales</taxon>
        <taxon>Marinobacteraceae</taxon>
        <taxon>Marinobacter</taxon>
    </lineage>
</organism>
<comment type="caution">
    <text evidence="2">The sequence shown here is derived from an EMBL/GenBank/DDBJ whole genome shotgun (WGS) entry which is preliminary data.</text>
</comment>
<dbReference type="HOGENOM" id="CLU_820216_0_0_6"/>
<feature type="domain" description="Solitary outer membrane autotransporter-like beta-barrel" evidence="1">
    <location>
        <begin position="37"/>
        <end position="360"/>
    </location>
</feature>
<dbReference type="RefSeq" id="WP_004580072.1">
    <property type="nucleotide sequence ID" value="NZ_AP028878.1"/>
</dbReference>
<sequence length="362" mass="39816">MATQERMETRNEATDRALSSFWGRAALRVQVPLIVFTTLPMAVPAAESGAVSRSAGQQIESVIETSLILTDKDAVSLGALQFDPGSFVGLDSEQFGSSESVNRRRKVRTFVLPWHWKTEEVEQGFSKYIRARLMYFQAEQDVVYRPQTPPEQSSNEASDTSKSRVYGGFLGGGVNYKFSEHWKASFGVGAHLVRYQNDHDYNSIYSQAAAADVDGLLFNSSVTALVGSVRTDLTYKSQAESFPWHVSSTYTYYAGDAVSSGRAADEVEPETWSWVNAAYIHADLPQISDVDNRLRFSAKRIDVGGEVARTLATDNYYEFGIGWLFDMSGGSSWVDNIGASASVNVGSALSGGSVSILYNEEW</sequence>
<dbReference type="Proteomes" id="UP000013165">
    <property type="component" value="Unassembled WGS sequence"/>
</dbReference>
<proteinExistence type="predicted"/>
<dbReference type="InterPro" id="IPR021621">
    <property type="entry name" value="Omp_AT"/>
</dbReference>
<dbReference type="PATRIC" id="fig|626887.3.peg.2110"/>
<evidence type="ECO:0000313" key="3">
    <source>
        <dbReference type="Proteomes" id="UP000013165"/>
    </source>
</evidence>
<dbReference type="InterPro" id="IPR011250">
    <property type="entry name" value="OMP/PagP_B-barrel"/>
</dbReference>
<accession>N6WXK0</accession>
<keyword evidence="3" id="KW-1185">Reference proteome</keyword>
<evidence type="ECO:0000313" key="2">
    <source>
        <dbReference type="EMBL" id="ENO15782.1"/>
    </source>
</evidence>
<evidence type="ECO:0000259" key="1">
    <source>
        <dbReference type="Pfam" id="PF11557"/>
    </source>
</evidence>
<dbReference type="Pfam" id="PF11557">
    <property type="entry name" value="Omp_AT"/>
    <property type="match status" value="1"/>
</dbReference>
<dbReference type="STRING" id="626887.J057_10536"/>
<name>N6WXK0_9GAMM</name>
<dbReference type="EMBL" id="APLQ01000011">
    <property type="protein sequence ID" value="ENO15782.1"/>
    <property type="molecule type" value="Genomic_DNA"/>
</dbReference>
<dbReference type="eggNOG" id="COG4206">
    <property type="taxonomic scope" value="Bacteria"/>
</dbReference>
<dbReference type="AlphaFoldDB" id="N6WXK0"/>